<evidence type="ECO:0000259" key="2">
    <source>
        <dbReference type="Pfam" id="PF01613"/>
    </source>
</evidence>
<gene>
    <name evidence="3" type="ORF">EV215_1022</name>
</gene>
<dbReference type="GO" id="GO:0010181">
    <property type="term" value="F:FMN binding"/>
    <property type="evidence" value="ECO:0007669"/>
    <property type="project" value="InterPro"/>
</dbReference>
<dbReference type="PANTHER" id="PTHR43567">
    <property type="entry name" value="FLAVOREDOXIN-RELATED-RELATED"/>
    <property type="match status" value="1"/>
</dbReference>
<dbReference type="InterPro" id="IPR012349">
    <property type="entry name" value="Split_barrel_FMN-bd"/>
</dbReference>
<evidence type="ECO:0000313" key="4">
    <source>
        <dbReference type="Proteomes" id="UP000294678"/>
    </source>
</evidence>
<dbReference type="Proteomes" id="UP000294678">
    <property type="component" value="Unassembled WGS sequence"/>
</dbReference>
<comment type="caution">
    <text evidence="3">The sequence shown here is derived from an EMBL/GenBank/DDBJ whole genome shotgun (WGS) entry which is preliminary data.</text>
</comment>
<protein>
    <submittedName>
        <fullName evidence="3">Flavin reductase like protein</fullName>
    </submittedName>
</protein>
<dbReference type="GO" id="GO:0016646">
    <property type="term" value="F:oxidoreductase activity, acting on the CH-NH group of donors, NAD or NADP as acceptor"/>
    <property type="evidence" value="ECO:0007669"/>
    <property type="project" value="UniProtKB-ARBA"/>
</dbReference>
<dbReference type="Gene3D" id="2.30.110.10">
    <property type="entry name" value="Electron Transport, Fmn-binding Protein, Chain A"/>
    <property type="match status" value="1"/>
</dbReference>
<comment type="similarity">
    <text evidence="1">Belongs to the flavoredoxin family.</text>
</comment>
<proteinExistence type="inferred from homology"/>
<organism evidence="3 4">
    <name type="scientific">Hypnocyclicus thermotrophus</name>
    <dbReference type="NCBI Taxonomy" id="1627895"/>
    <lineage>
        <taxon>Bacteria</taxon>
        <taxon>Fusobacteriati</taxon>
        <taxon>Fusobacteriota</taxon>
        <taxon>Fusobacteriia</taxon>
        <taxon>Fusobacteriales</taxon>
        <taxon>Fusobacteriaceae</taxon>
        <taxon>Hypnocyclicus</taxon>
    </lineage>
</organism>
<reference evidence="3 4" key="1">
    <citation type="submission" date="2019-03" db="EMBL/GenBank/DDBJ databases">
        <title>Genomic Encyclopedia of Type Strains, Phase IV (KMG-IV): sequencing the most valuable type-strain genomes for metagenomic binning, comparative biology and taxonomic classification.</title>
        <authorList>
            <person name="Goeker M."/>
        </authorList>
    </citation>
    <scope>NUCLEOTIDE SEQUENCE [LARGE SCALE GENOMIC DNA]</scope>
    <source>
        <strain evidence="3 4">DSM 100055</strain>
    </source>
</reference>
<feature type="domain" description="Flavin reductase like" evidence="2">
    <location>
        <begin position="14"/>
        <end position="155"/>
    </location>
</feature>
<evidence type="ECO:0000256" key="1">
    <source>
        <dbReference type="ARBA" id="ARBA00038054"/>
    </source>
</evidence>
<dbReference type="PANTHER" id="PTHR43567:SF5">
    <property type="entry name" value="HYPOTHETICAL CYTOSOLIC PROTEIN"/>
    <property type="match status" value="1"/>
</dbReference>
<evidence type="ECO:0000313" key="3">
    <source>
        <dbReference type="EMBL" id="TDT70477.1"/>
    </source>
</evidence>
<dbReference type="InterPro" id="IPR052174">
    <property type="entry name" value="Flavoredoxin"/>
</dbReference>
<keyword evidence="4" id="KW-1185">Reference proteome</keyword>
<dbReference type="AlphaFoldDB" id="A0AA46I5J3"/>
<accession>A0AA46I5J3</accession>
<dbReference type="RefSeq" id="WP_134112913.1">
    <property type="nucleotide sequence ID" value="NZ_SOBG01000004.1"/>
</dbReference>
<dbReference type="Pfam" id="PF01613">
    <property type="entry name" value="Flavin_Reduct"/>
    <property type="match status" value="1"/>
</dbReference>
<dbReference type="InterPro" id="IPR002563">
    <property type="entry name" value="Flavin_Rdtase-like_dom"/>
</dbReference>
<dbReference type="EMBL" id="SOBG01000004">
    <property type="protein sequence ID" value="TDT70477.1"/>
    <property type="molecule type" value="Genomic_DNA"/>
</dbReference>
<sequence>MKKFNVFEKIGKDWMLISAQKEDKINTMTASWGGMGVLWNKEVVYIFVRPQRYTREFIDASEYFTLSFFDKEYKKELDYLGKVSGRELDKIKETSLIPAIEDGKVYFEQANMVIYCKKIYRQHLTPESFIDKKIEEFYENDYHIMYIGEIVEIMENYTEE</sequence>
<dbReference type="SUPFAM" id="SSF50475">
    <property type="entry name" value="FMN-binding split barrel"/>
    <property type="match status" value="1"/>
</dbReference>
<name>A0AA46I5J3_9FUSO</name>